<feature type="transmembrane region" description="Helical" evidence="7">
    <location>
        <begin position="216"/>
        <end position="240"/>
    </location>
</feature>
<keyword evidence="4 7" id="KW-0812">Transmembrane</keyword>
<dbReference type="InterPro" id="IPR000515">
    <property type="entry name" value="MetI-like"/>
</dbReference>
<feature type="transmembrane region" description="Helical" evidence="7">
    <location>
        <begin position="328"/>
        <end position="349"/>
    </location>
</feature>
<evidence type="ECO:0000313" key="10">
    <source>
        <dbReference type="Proteomes" id="UP000214566"/>
    </source>
</evidence>
<keyword evidence="2 7" id="KW-0813">Transport</keyword>
<organism evidence="9 10">
    <name type="scientific">Thiomonas delicata</name>
    <name type="common">Thiomonas cuprina</name>
    <dbReference type="NCBI Taxonomy" id="364030"/>
    <lineage>
        <taxon>Bacteria</taxon>
        <taxon>Pseudomonadati</taxon>
        <taxon>Pseudomonadota</taxon>
        <taxon>Betaproteobacteria</taxon>
        <taxon>Burkholderiales</taxon>
        <taxon>Thiomonas</taxon>
    </lineage>
</organism>
<dbReference type="GO" id="GO:0005886">
    <property type="term" value="C:plasma membrane"/>
    <property type="evidence" value="ECO:0007669"/>
    <property type="project" value="UniProtKB-SubCell"/>
</dbReference>
<keyword evidence="6 7" id="KW-0472">Membrane</keyword>
<comment type="subcellular location">
    <subcellularLocation>
        <location evidence="1 7">Cell membrane</location>
        <topology evidence="1 7">Multi-pass membrane protein</topology>
    </subcellularLocation>
</comment>
<feature type="transmembrane region" description="Helical" evidence="7">
    <location>
        <begin position="182"/>
        <end position="204"/>
    </location>
</feature>
<name>A0A238D9Q5_THIDL</name>
<evidence type="ECO:0000256" key="1">
    <source>
        <dbReference type="ARBA" id="ARBA00004651"/>
    </source>
</evidence>
<feature type="transmembrane region" description="Helical" evidence="7">
    <location>
        <begin position="427"/>
        <end position="444"/>
    </location>
</feature>
<dbReference type="CDD" id="cd06261">
    <property type="entry name" value="TM_PBP2"/>
    <property type="match status" value="1"/>
</dbReference>
<keyword evidence="5 7" id="KW-1133">Transmembrane helix</keyword>
<feature type="transmembrane region" description="Helical" evidence="7">
    <location>
        <begin position="387"/>
        <end position="407"/>
    </location>
</feature>
<dbReference type="PANTHER" id="PTHR30151:SF0">
    <property type="entry name" value="ABC TRANSPORTER PERMEASE PROTEIN MJ0413-RELATED"/>
    <property type="match status" value="1"/>
</dbReference>
<accession>A0A238D9Q5</accession>
<feature type="transmembrane region" description="Helical" evidence="7">
    <location>
        <begin position="483"/>
        <end position="509"/>
    </location>
</feature>
<evidence type="ECO:0000259" key="8">
    <source>
        <dbReference type="PROSITE" id="PS50928"/>
    </source>
</evidence>
<gene>
    <name evidence="9" type="ORF">THIARS_90203</name>
</gene>
<feature type="transmembrane region" description="Helical" evidence="7">
    <location>
        <begin position="59"/>
        <end position="79"/>
    </location>
</feature>
<feature type="transmembrane region" description="Helical" evidence="7">
    <location>
        <begin position="91"/>
        <end position="111"/>
    </location>
</feature>
<dbReference type="Proteomes" id="UP000214566">
    <property type="component" value="Unassembled WGS sequence"/>
</dbReference>
<sequence>MRSRYSTIVGLLTLLGLWQLAGQNGWVADGVLPAPSAILTQIFSDRAEYLPHVMATAKAAFLGFAAGNAIALIVAMLVIRWPLVERWTAGINIAIFTVPPIAVVPVLLIVLDAQVERVVIAALMVYYTSLVSAILGMRQADTRALDVVHAYGGGAWTALRLIRFRSGLPTMLAGLRIAAPNAVLGAILGEFGSGLRWGLGSFLLGSMGRADPVRLWGIGLVATALAGFAYSIAWLLGVLFTRGATPATLATGRSHMPVLQTRMQHLFQLIGTVLLPFTAWWLLLDLARLSPIIAKTPAGVFEYLFTASGAGDSRATLISALAITMPHALYGLAVGILFAFILAILGVLMPPLVRSLMPIALVSQSMPLVALTPLIVLLFGRGLTATLVIAISVTFFPAFVTISEGLAQVPKIAFDVVRSYGAGPFRQLFSVAIPFSTPYILAAARLAAPRALLGVMIAEWLATGVGLGNLLNQSRGMLDYGMIWAVAFVSVAVATMFYAVVFTIESILLRRF</sequence>
<dbReference type="OrthoDB" id="8138334at2"/>
<feature type="transmembrane region" description="Helical" evidence="7">
    <location>
        <begin position="451"/>
        <end position="471"/>
    </location>
</feature>
<dbReference type="AlphaFoldDB" id="A0A238D9Q5"/>
<evidence type="ECO:0000256" key="5">
    <source>
        <dbReference type="ARBA" id="ARBA00022989"/>
    </source>
</evidence>
<evidence type="ECO:0000256" key="3">
    <source>
        <dbReference type="ARBA" id="ARBA00022475"/>
    </source>
</evidence>
<evidence type="ECO:0000256" key="6">
    <source>
        <dbReference type="ARBA" id="ARBA00023136"/>
    </source>
</evidence>
<reference evidence="9 10" key="1">
    <citation type="submission" date="2016-06" db="EMBL/GenBank/DDBJ databases">
        <authorList>
            <person name="Kjaerup R.B."/>
            <person name="Dalgaard T.S."/>
            <person name="Juul-Madsen H.R."/>
        </authorList>
    </citation>
    <scope>NUCLEOTIDE SEQUENCE [LARGE SCALE GENOMIC DNA]</scope>
    <source>
        <strain evidence="9 10">DSM 16361</strain>
    </source>
</reference>
<feature type="transmembrane region" description="Helical" evidence="7">
    <location>
        <begin position="266"/>
        <end position="284"/>
    </location>
</feature>
<keyword evidence="3" id="KW-1003">Cell membrane</keyword>
<comment type="similarity">
    <text evidence="7">Belongs to the binding-protein-dependent transport system permease family.</text>
</comment>
<dbReference type="GO" id="GO:0055085">
    <property type="term" value="P:transmembrane transport"/>
    <property type="evidence" value="ECO:0007669"/>
    <property type="project" value="InterPro"/>
</dbReference>
<dbReference type="PANTHER" id="PTHR30151">
    <property type="entry name" value="ALKANE SULFONATE ABC TRANSPORTER-RELATED, MEMBRANE SUBUNIT"/>
    <property type="match status" value="1"/>
</dbReference>
<dbReference type="SUPFAM" id="SSF161098">
    <property type="entry name" value="MetI-like"/>
    <property type="match status" value="2"/>
</dbReference>
<evidence type="ECO:0000256" key="2">
    <source>
        <dbReference type="ARBA" id="ARBA00022448"/>
    </source>
</evidence>
<dbReference type="InterPro" id="IPR035906">
    <property type="entry name" value="MetI-like_sf"/>
</dbReference>
<feature type="transmembrane region" description="Helical" evidence="7">
    <location>
        <begin position="144"/>
        <end position="162"/>
    </location>
</feature>
<proteinExistence type="inferred from homology"/>
<dbReference type="EMBL" id="FLMQ01000058">
    <property type="protein sequence ID" value="SBP90053.1"/>
    <property type="molecule type" value="Genomic_DNA"/>
</dbReference>
<dbReference type="Pfam" id="PF00528">
    <property type="entry name" value="BPD_transp_1"/>
    <property type="match status" value="1"/>
</dbReference>
<protein>
    <submittedName>
        <fullName evidence="9">ABC-type nitrate/sulfonate/bicarbonate transport system, permease component</fullName>
    </submittedName>
</protein>
<evidence type="ECO:0000256" key="4">
    <source>
        <dbReference type="ARBA" id="ARBA00022692"/>
    </source>
</evidence>
<keyword evidence="10" id="KW-1185">Reference proteome</keyword>
<evidence type="ECO:0000313" key="9">
    <source>
        <dbReference type="EMBL" id="SBP90053.1"/>
    </source>
</evidence>
<feature type="transmembrane region" description="Helical" evidence="7">
    <location>
        <begin position="117"/>
        <end position="137"/>
    </location>
</feature>
<dbReference type="RefSeq" id="WP_094161989.1">
    <property type="nucleotide sequence ID" value="NZ_LT592171.1"/>
</dbReference>
<feature type="domain" description="ABC transmembrane type-1" evidence="8">
    <location>
        <begin position="317"/>
        <end position="501"/>
    </location>
</feature>
<evidence type="ECO:0000256" key="7">
    <source>
        <dbReference type="RuleBase" id="RU363032"/>
    </source>
</evidence>
<dbReference type="PROSITE" id="PS50928">
    <property type="entry name" value="ABC_TM1"/>
    <property type="match status" value="1"/>
</dbReference>
<feature type="transmembrane region" description="Helical" evidence="7">
    <location>
        <begin position="355"/>
        <end position="380"/>
    </location>
</feature>
<dbReference type="Gene3D" id="1.10.3720.10">
    <property type="entry name" value="MetI-like"/>
    <property type="match status" value="1"/>
</dbReference>